<dbReference type="Pfam" id="PF13308">
    <property type="entry name" value="YARHG"/>
    <property type="match status" value="1"/>
</dbReference>
<evidence type="ECO:0000259" key="1">
    <source>
        <dbReference type="SMART" id="SM01324"/>
    </source>
</evidence>
<dbReference type="AlphaFoldDB" id="A0A8J7KIQ8"/>
<comment type="caution">
    <text evidence="2">The sequence shown here is derived from an EMBL/GenBank/DDBJ whole genome shotgun (WGS) entry which is preliminary data.</text>
</comment>
<dbReference type="RefSeq" id="WP_194183808.1">
    <property type="nucleotide sequence ID" value="NZ_JADGIK010000010.1"/>
</dbReference>
<name>A0A8J7KIQ8_9FLAO</name>
<dbReference type="Proteomes" id="UP000608754">
    <property type="component" value="Unassembled WGS sequence"/>
</dbReference>
<dbReference type="Gene3D" id="1.20.58.1690">
    <property type="match status" value="1"/>
</dbReference>
<dbReference type="SMART" id="SM01324">
    <property type="entry name" value="YARHG"/>
    <property type="match status" value="1"/>
</dbReference>
<protein>
    <submittedName>
        <fullName evidence="2">YARHG domain-containing protein</fullName>
    </submittedName>
</protein>
<dbReference type="EMBL" id="JADGIK010000010">
    <property type="protein sequence ID" value="MBF0598236.1"/>
    <property type="molecule type" value="Genomic_DNA"/>
</dbReference>
<evidence type="ECO:0000313" key="2">
    <source>
        <dbReference type="EMBL" id="MBF0598236.1"/>
    </source>
</evidence>
<sequence length="306" mass="36082">MKYQFIYILLLMIMFSCKNEKQNNLATPETTDTIQSENIEISESDYGLWAGIFEADSVDYNRSEIFSVSNRIGFVIQKITDEDVKGYSVTAGNMRPFVGTIKNTDSTRYVVVTEPGDHKYDGTFKFNIAPNNDSIYGFWYSKRKDLPVYSRKFSLKRKDFRYDSNLMLKPNTFEYDEGEVENYPLVDWVNYKDKKENYEGEEYVINVNRAASDAIYKINASSKKLTEKELKNLRKLDLEIIRNTIFARHGYSFSNRGVRQYFDFVEWYIPLFTNVEDKLTSIENDNIALLKRLEKYAEDYYEQYGR</sequence>
<feature type="domain" description="YARHG" evidence="1">
    <location>
        <begin position="212"/>
        <end position="295"/>
    </location>
</feature>
<dbReference type="PROSITE" id="PS51257">
    <property type="entry name" value="PROKAR_LIPOPROTEIN"/>
    <property type="match status" value="1"/>
</dbReference>
<accession>A0A8J7KIQ8</accession>
<dbReference type="InterPro" id="IPR025582">
    <property type="entry name" value="YARHG_dom"/>
</dbReference>
<reference evidence="2" key="1">
    <citation type="submission" date="2020-10" db="EMBL/GenBank/DDBJ databases">
        <authorList>
            <person name="Lu T."/>
            <person name="Wang Q."/>
            <person name="Han X."/>
        </authorList>
    </citation>
    <scope>NUCLEOTIDE SEQUENCE</scope>
    <source>
        <strain evidence="2">WQ 117</strain>
    </source>
</reference>
<dbReference type="InterPro" id="IPR038434">
    <property type="entry name" value="YARHG_sf"/>
</dbReference>
<organism evidence="2 3">
    <name type="scientific">Faecalibacter rhinopitheci</name>
    <dbReference type="NCBI Taxonomy" id="2779678"/>
    <lineage>
        <taxon>Bacteria</taxon>
        <taxon>Pseudomonadati</taxon>
        <taxon>Bacteroidota</taxon>
        <taxon>Flavobacteriia</taxon>
        <taxon>Flavobacteriales</taxon>
        <taxon>Weeksellaceae</taxon>
        <taxon>Faecalibacter</taxon>
    </lineage>
</organism>
<proteinExistence type="predicted"/>
<evidence type="ECO:0000313" key="3">
    <source>
        <dbReference type="Proteomes" id="UP000608754"/>
    </source>
</evidence>
<gene>
    <name evidence="2" type="ORF">IM532_12430</name>
</gene>
<keyword evidence="3" id="KW-1185">Reference proteome</keyword>